<keyword evidence="8" id="KW-0811">Translocation</keyword>
<keyword evidence="4" id="KW-1003">Cell membrane</keyword>
<evidence type="ECO:0000256" key="7">
    <source>
        <dbReference type="ARBA" id="ARBA00022989"/>
    </source>
</evidence>
<evidence type="ECO:0000256" key="3">
    <source>
        <dbReference type="ARBA" id="ARBA00022448"/>
    </source>
</evidence>
<evidence type="ECO:0000256" key="4">
    <source>
        <dbReference type="ARBA" id="ARBA00022475"/>
    </source>
</evidence>
<proteinExistence type="inferred from homology"/>
<dbReference type="Proteomes" id="UP000297951">
    <property type="component" value="Unassembled WGS sequence"/>
</dbReference>
<name>A0A4Y9F3M0_9MICC</name>
<evidence type="ECO:0000313" key="12">
    <source>
        <dbReference type="Proteomes" id="UP000297951"/>
    </source>
</evidence>
<evidence type="ECO:0000256" key="6">
    <source>
        <dbReference type="ARBA" id="ARBA00022927"/>
    </source>
</evidence>
<protein>
    <submittedName>
        <fullName evidence="11">Preprotein translocase subunit YajC</fullName>
    </submittedName>
</protein>
<keyword evidence="7 10" id="KW-1133">Transmembrane helix</keyword>
<accession>A0A4Y9F3M0</accession>
<dbReference type="AlphaFoldDB" id="A0A4Y9F3M0"/>
<dbReference type="PANTHER" id="PTHR33909">
    <property type="entry name" value="SEC TRANSLOCON ACCESSORY COMPLEX SUBUNIT YAJC"/>
    <property type="match status" value="1"/>
</dbReference>
<dbReference type="GO" id="GO:0015031">
    <property type="term" value="P:protein transport"/>
    <property type="evidence" value="ECO:0007669"/>
    <property type="project" value="UniProtKB-KW"/>
</dbReference>
<dbReference type="InterPro" id="IPR003849">
    <property type="entry name" value="Preprotein_translocase_YajC"/>
</dbReference>
<dbReference type="EMBL" id="SPQC01000016">
    <property type="protein sequence ID" value="TFU22531.1"/>
    <property type="molecule type" value="Genomic_DNA"/>
</dbReference>
<evidence type="ECO:0000256" key="9">
    <source>
        <dbReference type="ARBA" id="ARBA00023136"/>
    </source>
</evidence>
<evidence type="ECO:0000256" key="8">
    <source>
        <dbReference type="ARBA" id="ARBA00023010"/>
    </source>
</evidence>
<keyword evidence="6" id="KW-0653">Protein transport</keyword>
<feature type="transmembrane region" description="Helical" evidence="10">
    <location>
        <begin position="20"/>
        <end position="40"/>
    </location>
</feature>
<dbReference type="PANTHER" id="PTHR33909:SF1">
    <property type="entry name" value="SEC TRANSLOCON ACCESSORY COMPLEX SUBUNIT YAJC"/>
    <property type="match status" value="1"/>
</dbReference>
<keyword evidence="5 10" id="KW-0812">Transmembrane</keyword>
<dbReference type="SMART" id="SM01323">
    <property type="entry name" value="YajC"/>
    <property type="match status" value="1"/>
</dbReference>
<gene>
    <name evidence="11" type="primary">yajC</name>
    <name evidence="11" type="ORF">E4U03_05715</name>
</gene>
<keyword evidence="3" id="KW-0813">Transport</keyword>
<reference evidence="11 12" key="1">
    <citation type="submission" date="2019-03" db="EMBL/GenBank/DDBJ databases">
        <title>Diversity of the mouse oral microbiome.</title>
        <authorList>
            <person name="Joseph S."/>
            <person name="Aduse-Opoku J."/>
            <person name="Curtis M."/>
            <person name="Wade W."/>
            <person name="Hashim A."/>
        </authorList>
    </citation>
    <scope>NUCLEOTIDE SEQUENCE [LARGE SCALE GENOMIC DNA]</scope>
    <source>
        <strain evidence="12">irhom_31</strain>
    </source>
</reference>
<comment type="caution">
    <text evidence="11">The sequence shown here is derived from an EMBL/GenBank/DDBJ whole genome shotgun (WGS) entry which is preliminary data.</text>
</comment>
<evidence type="ECO:0000313" key="11">
    <source>
        <dbReference type="EMBL" id="TFU22531.1"/>
    </source>
</evidence>
<comment type="subcellular location">
    <subcellularLocation>
        <location evidence="1">Cell membrane</location>
        <topology evidence="1">Single-pass membrane protein</topology>
    </subcellularLocation>
</comment>
<evidence type="ECO:0000256" key="2">
    <source>
        <dbReference type="ARBA" id="ARBA00006742"/>
    </source>
</evidence>
<organism evidence="11 12">
    <name type="scientific">Rothia nasimurium</name>
    <dbReference type="NCBI Taxonomy" id="85336"/>
    <lineage>
        <taxon>Bacteria</taxon>
        <taxon>Bacillati</taxon>
        <taxon>Actinomycetota</taxon>
        <taxon>Actinomycetes</taxon>
        <taxon>Micrococcales</taxon>
        <taxon>Micrococcaceae</taxon>
        <taxon>Rothia</taxon>
    </lineage>
</organism>
<evidence type="ECO:0000256" key="1">
    <source>
        <dbReference type="ARBA" id="ARBA00004162"/>
    </source>
</evidence>
<dbReference type="OrthoDB" id="3267178at2"/>
<dbReference type="Pfam" id="PF02699">
    <property type="entry name" value="YajC"/>
    <property type="match status" value="1"/>
</dbReference>
<sequence length="132" mass="14124">MGTLVCSPPSTTLRGILVQSGSPLFMLLLLGIMMLVLIVLPARRAKKAQQQIKERQDSMVPGTQVMTNFGLYGSVVSIDKEANTSHLEIAPGTVVKVHLMTVTSIEEDTAAAPVADVERPVIQGEVADDPKN</sequence>
<evidence type="ECO:0000256" key="5">
    <source>
        <dbReference type="ARBA" id="ARBA00022692"/>
    </source>
</evidence>
<comment type="similarity">
    <text evidence="2">Belongs to the YajC family.</text>
</comment>
<dbReference type="GO" id="GO:0005886">
    <property type="term" value="C:plasma membrane"/>
    <property type="evidence" value="ECO:0007669"/>
    <property type="project" value="UniProtKB-SubCell"/>
</dbReference>
<dbReference type="NCBIfam" id="TIGR00739">
    <property type="entry name" value="yajC"/>
    <property type="match status" value="1"/>
</dbReference>
<keyword evidence="9 10" id="KW-0472">Membrane</keyword>
<evidence type="ECO:0000256" key="10">
    <source>
        <dbReference type="SAM" id="Phobius"/>
    </source>
</evidence>